<evidence type="ECO:0000256" key="1">
    <source>
        <dbReference type="SAM" id="SignalP"/>
    </source>
</evidence>
<dbReference type="GO" id="GO:0016787">
    <property type="term" value="F:hydrolase activity"/>
    <property type="evidence" value="ECO:0007669"/>
    <property type="project" value="UniProtKB-KW"/>
</dbReference>
<organism evidence="3 4">
    <name type="scientific">Kitasatospora putterlickiae</name>
    <dbReference type="NCBI Taxonomy" id="221725"/>
    <lineage>
        <taxon>Bacteria</taxon>
        <taxon>Bacillati</taxon>
        <taxon>Actinomycetota</taxon>
        <taxon>Actinomycetes</taxon>
        <taxon>Kitasatosporales</taxon>
        <taxon>Streptomycetaceae</taxon>
        <taxon>Kitasatospora</taxon>
    </lineage>
</organism>
<feature type="domain" description="AB hydrolase-1" evidence="2">
    <location>
        <begin position="76"/>
        <end position="325"/>
    </location>
</feature>
<dbReference type="EMBL" id="BAAAKJ010000260">
    <property type="protein sequence ID" value="GAA1403693.1"/>
    <property type="molecule type" value="Genomic_DNA"/>
</dbReference>
<evidence type="ECO:0000313" key="4">
    <source>
        <dbReference type="Proteomes" id="UP001499863"/>
    </source>
</evidence>
<dbReference type="RefSeq" id="WP_344339383.1">
    <property type="nucleotide sequence ID" value="NZ_BAAAKJ010000260.1"/>
</dbReference>
<name>A0ABN1YC27_9ACTN</name>
<protein>
    <submittedName>
        <fullName evidence="3">Alpha/beta fold hydrolase</fullName>
    </submittedName>
</protein>
<reference evidence="3 4" key="1">
    <citation type="journal article" date="2019" name="Int. J. Syst. Evol. Microbiol.">
        <title>The Global Catalogue of Microorganisms (GCM) 10K type strain sequencing project: providing services to taxonomists for standard genome sequencing and annotation.</title>
        <authorList>
            <consortium name="The Broad Institute Genomics Platform"/>
            <consortium name="The Broad Institute Genome Sequencing Center for Infectious Disease"/>
            <person name="Wu L."/>
            <person name="Ma J."/>
        </authorList>
    </citation>
    <scope>NUCLEOTIDE SEQUENCE [LARGE SCALE GENOMIC DNA]</scope>
    <source>
        <strain evidence="3 4">JCM 12393</strain>
    </source>
</reference>
<feature type="signal peptide" evidence="1">
    <location>
        <begin position="1"/>
        <end position="31"/>
    </location>
</feature>
<dbReference type="Pfam" id="PF12697">
    <property type="entry name" value="Abhydrolase_6"/>
    <property type="match status" value="1"/>
</dbReference>
<dbReference type="Gene3D" id="3.40.50.1820">
    <property type="entry name" value="alpha/beta hydrolase"/>
    <property type="match status" value="1"/>
</dbReference>
<dbReference type="InterPro" id="IPR029058">
    <property type="entry name" value="AB_hydrolase_fold"/>
</dbReference>
<keyword evidence="3" id="KW-0378">Hydrolase</keyword>
<evidence type="ECO:0000259" key="2">
    <source>
        <dbReference type="Pfam" id="PF12697"/>
    </source>
</evidence>
<keyword evidence="1" id="KW-0732">Signal</keyword>
<accession>A0ABN1YC27</accession>
<dbReference type="SUPFAM" id="SSF53474">
    <property type="entry name" value="alpha/beta-Hydrolases"/>
    <property type="match status" value="1"/>
</dbReference>
<keyword evidence="4" id="KW-1185">Reference proteome</keyword>
<dbReference type="Proteomes" id="UP001499863">
    <property type="component" value="Unassembled WGS sequence"/>
</dbReference>
<evidence type="ECO:0000313" key="3">
    <source>
        <dbReference type="EMBL" id="GAA1403693.1"/>
    </source>
</evidence>
<sequence>MLAEQSKWKYLLVAAFTAAVALVTTAPPAAAGGAAGDPVCTPYALPVRLADPGDATQTLWGELCQPRDRRPTTVQLLVHGGYTTHEYWDFPVGNGYYSYVRHAVAAGYATFNVDPIGSGNSSHPQSGLVTGDAGSVALHDAITALRNGTLGGQVFKKVIWVGHALGSFYAWREIPKYNDVDAAILTTALSGYNPDHAATAIANTYPAINDPKFANSGFDAGYKTTKPGTRGSMFYYPATTDPAVVAADENGKDVVPTAQTVPAAPPYGIRVPVLILNGAQDWLTCQGVTAYDCGNPASVRAYEAGHYLPEANLRVELIPETGHNMALATTAPLTDYIMLNWAQSVAAPQ</sequence>
<comment type="caution">
    <text evidence="3">The sequence shown here is derived from an EMBL/GenBank/DDBJ whole genome shotgun (WGS) entry which is preliminary data.</text>
</comment>
<gene>
    <name evidence="3" type="ORF">GCM10009639_48830</name>
</gene>
<proteinExistence type="predicted"/>
<feature type="chain" id="PRO_5046608431" evidence="1">
    <location>
        <begin position="32"/>
        <end position="349"/>
    </location>
</feature>
<dbReference type="InterPro" id="IPR000073">
    <property type="entry name" value="AB_hydrolase_1"/>
</dbReference>